<feature type="compositionally biased region" description="Basic and acidic residues" evidence="7">
    <location>
        <begin position="1235"/>
        <end position="1247"/>
    </location>
</feature>
<dbReference type="InterPro" id="IPR001878">
    <property type="entry name" value="Znf_CCHC"/>
</dbReference>
<feature type="compositionally biased region" description="Basic and acidic residues" evidence="7">
    <location>
        <begin position="31"/>
        <end position="41"/>
    </location>
</feature>
<feature type="compositionally biased region" description="Polar residues" evidence="7">
    <location>
        <begin position="124"/>
        <end position="139"/>
    </location>
</feature>
<feature type="compositionally biased region" description="Polar residues" evidence="7">
    <location>
        <begin position="19"/>
        <end position="30"/>
    </location>
</feature>
<accession>A0A8J2RVC4</accession>
<feature type="region of interest" description="Disordered" evidence="7">
    <location>
        <begin position="342"/>
        <end position="392"/>
    </location>
</feature>
<evidence type="ECO:0000256" key="3">
    <source>
        <dbReference type="ARBA" id="ARBA00022679"/>
    </source>
</evidence>
<feature type="compositionally biased region" description="Basic and acidic residues" evidence="7">
    <location>
        <begin position="355"/>
        <end position="368"/>
    </location>
</feature>
<reference evidence="9" key="1">
    <citation type="submission" date="2021-11" db="EMBL/GenBank/DDBJ databases">
        <authorList>
            <person name="Schell T."/>
        </authorList>
    </citation>
    <scope>NUCLEOTIDE SEQUENCE</scope>
    <source>
        <strain evidence="9">M5</strain>
    </source>
</reference>
<feature type="region of interest" description="Disordered" evidence="7">
    <location>
        <begin position="1295"/>
        <end position="1342"/>
    </location>
</feature>
<comment type="cofactor">
    <cofactor evidence="1">
        <name>Mn(2+)</name>
        <dbReference type="ChEBI" id="CHEBI:29035"/>
    </cofactor>
</comment>
<dbReference type="InterPro" id="IPR054708">
    <property type="entry name" value="MTPAP-like_central"/>
</dbReference>
<dbReference type="Pfam" id="PF19088">
    <property type="entry name" value="TUTase"/>
    <property type="match status" value="1"/>
</dbReference>
<evidence type="ECO:0000256" key="5">
    <source>
        <dbReference type="ARBA" id="ARBA00022842"/>
    </source>
</evidence>
<evidence type="ECO:0000259" key="8">
    <source>
        <dbReference type="PROSITE" id="PS50158"/>
    </source>
</evidence>
<dbReference type="GO" id="GO:0003676">
    <property type="term" value="F:nucleic acid binding"/>
    <property type="evidence" value="ECO:0007669"/>
    <property type="project" value="InterPro"/>
</dbReference>
<feature type="region of interest" description="Disordered" evidence="7">
    <location>
        <begin position="206"/>
        <end position="259"/>
    </location>
</feature>
<keyword evidence="3" id="KW-0808">Transferase</keyword>
<feature type="compositionally biased region" description="Polar residues" evidence="7">
    <location>
        <begin position="206"/>
        <end position="218"/>
    </location>
</feature>
<feature type="compositionally biased region" description="Low complexity" evidence="7">
    <location>
        <begin position="1301"/>
        <end position="1319"/>
    </location>
</feature>
<evidence type="ECO:0000256" key="1">
    <source>
        <dbReference type="ARBA" id="ARBA00001936"/>
    </source>
</evidence>
<dbReference type="InterPro" id="IPR043519">
    <property type="entry name" value="NT_sf"/>
</dbReference>
<evidence type="ECO:0000313" key="10">
    <source>
        <dbReference type="Proteomes" id="UP000789390"/>
    </source>
</evidence>
<feature type="compositionally biased region" description="Polar residues" evidence="7">
    <location>
        <begin position="107"/>
        <end position="116"/>
    </location>
</feature>
<feature type="compositionally biased region" description="Basic and acidic residues" evidence="7">
    <location>
        <begin position="144"/>
        <end position="156"/>
    </location>
</feature>
<keyword evidence="6" id="KW-0862">Zinc</keyword>
<dbReference type="SUPFAM" id="SSF81301">
    <property type="entry name" value="Nucleotidyltransferase"/>
    <property type="match status" value="2"/>
</dbReference>
<keyword evidence="4" id="KW-0479">Metal-binding</keyword>
<dbReference type="Gene3D" id="3.30.460.10">
    <property type="entry name" value="Beta Polymerase, domain 2"/>
    <property type="match status" value="2"/>
</dbReference>
<protein>
    <recommendedName>
        <fullName evidence="8">CCHC-type domain-containing protein</fullName>
    </recommendedName>
</protein>
<sequence length="1342" mass="152641">MAESDSVAQLEQDLRQFLGISTNTNTAKSSDSVHKKPDTSVHESNSNLKIADGSVGKKPNTSKGKNQESTQKRPPNPRANQRRQVSQSEAPSSSTSAEDAGKGRENASASTKNGNGQEKDHTTKTNSSKQQNISNQPTNAGGFIRDRRWHPDDQRVKNSSSKGTKVFNRTSNSEEIPQNWRQPAPKICQVPRKIAAQVLYLENGTVVEQNSSKRSSLSEIVPHNVNKDPNPVLNSCQEKSEGAKEKSREKFRARKETSKKERVDLASNLALQYDEVPKHLQESNYPTGIVPLAPSLVNQQSVARDKKDATQPALQGVEARHGEMQIPHVAVPEEEEIVRILVMPTLPQQKRKKPAKSEKKDEPKKADDGSSSSSSSSSEEEQKPRRNEIQQPLLFNIRKTELDLFRKKGVLPLKHISPKFPRAIFHCRLCSFHISSIPEVYRHTKDDRHVRLQNQEMSRQTASLMPSPPPEIVEVVGQFIQDIFHCSGLTKEDLEIRRAATENLRKMIEMAFPGYSIRPYGSVVTELGLRASNSNVGLVEISPDIKKDGLIIINILSWLQGPASSTFRYISDDLNCRTPIIHFHYEQMGVTFAMVVESDSAFKTSVLLQQYRMIEPRFAVLTVAFRTFARICRLDQPELGSLPAHAFTLMVLYYLQQDHVLPVLHELKKSDAEDDYLTAAELFKMKARGEWEPRELTLGQLWLGLLKFYAYTFTHNEHAVCVRSIEPLMRSTKNWGNRRIAVEDPFNRNVNMGAFMSTIQAFEFFIECIRNIFHYFWIPQTAEGPLFVNLILPGEVKSDDPLQCTPAEAVNRMAVLKKEDVKWDFQPDKILRSKRLPVICTVCSADGHTKQNCIELEVPDVGFIPPPDFNYFALLDNVCWNIFRNFAQRDVDTNNRQTIQKELETHIRTEYSDAVLSMFGSSCNGFGFADSDVDLCLTFESNEDGKGLDFVAIVKKLAKNLKRNRFFCDIVPISSAKVPIVKLRHRPTGLESDISLYNQLGRRNSKLLATYCAIDSRVRILGYMAKLLAKQCEIGDASRGSLSSYAYTLMVIHYLQQVKPPVIPVLQEITVDGVDRKKYIVEGWDTWFFENAQDLGRVWPHHGANREPPSTLWLGFLLYYAKLFDYRLQVVTIRQLKPLYRLEKMWTDRPIAIEDPFDLSHNLGSGVSLRMGAYIRRVFVIARRFFQTPVRLLPSNFSSLEEYLFNPKALISGPPPNDRGCLICGKVGHKAKECENRGNRNRGRDKNSPQQQQTDNTQNLTQEVHNRNMAQQRDRGGGPGQQMNRYRPQGFHQMNRDRHVQQQQQQVNRYRPARANNRPGLPLNSGERIFTARRETPDQNQL</sequence>
<dbReference type="CDD" id="cd05402">
    <property type="entry name" value="NT_PAP_TUTase"/>
    <property type="match status" value="1"/>
</dbReference>
<comment type="caution">
    <text evidence="9">The sequence shown here is derived from an EMBL/GenBank/DDBJ whole genome shotgun (WGS) entry which is preliminary data.</text>
</comment>
<dbReference type="PROSITE" id="PS50158">
    <property type="entry name" value="ZF_CCHC"/>
    <property type="match status" value="1"/>
</dbReference>
<feature type="domain" description="CCHC-type" evidence="8">
    <location>
        <begin position="1221"/>
        <end position="1236"/>
    </location>
</feature>
<evidence type="ECO:0000256" key="2">
    <source>
        <dbReference type="ARBA" id="ARBA00001946"/>
    </source>
</evidence>
<feature type="compositionally biased region" description="Polar residues" evidence="7">
    <location>
        <begin position="59"/>
        <end position="69"/>
    </location>
</feature>
<dbReference type="InterPro" id="IPR036875">
    <property type="entry name" value="Znf_CCHC_sf"/>
</dbReference>
<dbReference type="Pfam" id="PF22600">
    <property type="entry name" value="MTPAP-like_central"/>
    <property type="match status" value="1"/>
</dbReference>
<dbReference type="InterPro" id="IPR002058">
    <property type="entry name" value="PAP_assoc"/>
</dbReference>
<dbReference type="PANTHER" id="PTHR12271:SF66">
    <property type="entry name" value="TERMINAL URIDYLYLTRANSFERASE TAILOR"/>
    <property type="match status" value="1"/>
</dbReference>
<dbReference type="Pfam" id="PF03828">
    <property type="entry name" value="PAP_assoc"/>
    <property type="match status" value="2"/>
</dbReference>
<feature type="compositionally biased region" description="Low complexity" evidence="7">
    <location>
        <begin position="78"/>
        <end position="98"/>
    </location>
</feature>
<dbReference type="GO" id="GO:1990817">
    <property type="term" value="F:poly(A) RNA polymerase activity"/>
    <property type="evidence" value="ECO:0007669"/>
    <property type="project" value="UniProtKB-ARBA"/>
</dbReference>
<dbReference type="PANTHER" id="PTHR12271">
    <property type="entry name" value="POLY A POLYMERASE CID PAP -RELATED"/>
    <property type="match status" value="1"/>
</dbReference>
<feature type="region of interest" description="Disordered" evidence="7">
    <location>
        <begin position="1235"/>
        <end position="1258"/>
    </location>
</feature>
<dbReference type="InterPro" id="IPR045100">
    <property type="entry name" value="TUT4/7_NTP_transf"/>
</dbReference>
<gene>
    <name evidence="9" type="ORF">DGAL_LOCUS13636</name>
</gene>
<keyword evidence="6" id="KW-0863">Zinc-finger</keyword>
<dbReference type="SUPFAM" id="SSF81631">
    <property type="entry name" value="PAP/OAS1 substrate-binding domain"/>
    <property type="match status" value="2"/>
</dbReference>
<name>A0A8J2RVC4_9CRUS</name>
<feature type="compositionally biased region" description="Basic and acidic residues" evidence="7">
    <location>
        <begin position="1330"/>
        <end position="1342"/>
    </location>
</feature>
<evidence type="ECO:0000256" key="4">
    <source>
        <dbReference type="ARBA" id="ARBA00022723"/>
    </source>
</evidence>
<feature type="compositionally biased region" description="Polar residues" evidence="7">
    <location>
        <begin position="157"/>
        <end position="181"/>
    </location>
</feature>
<keyword evidence="10" id="KW-1185">Reference proteome</keyword>
<evidence type="ECO:0000256" key="6">
    <source>
        <dbReference type="PROSITE-ProRule" id="PRU00047"/>
    </source>
</evidence>
<evidence type="ECO:0000313" key="9">
    <source>
        <dbReference type="EMBL" id="CAH0110136.1"/>
    </source>
</evidence>
<evidence type="ECO:0000256" key="7">
    <source>
        <dbReference type="SAM" id="MobiDB-lite"/>
    </source>
</evidence>
<dbReference type="Gene3D" id="1.10.1410.10">
    <property type="match status" value="2"/>
</dbReference>
<dbReference type="GO" id="GO:0008270">
    <property type="term" value="F:zinc ion binding"/>
    <property type="evidence" value="ECO:0007669"/>
    <property type="project" value="UniProtKB-KW"/>
</dbReference>
<dbReference type="GO" id="GO:0031123">
    <property type="term" value="P:RNA 3'-end processing"/>
    <property type="evidence" value="ECO:0007669"/>
    <property type="project" value="TreeGrafter"/>
</dbReference>
<dbReference type="SUPFAM" id="SSF57756">
    <property type="entry name" value="Retrovirus zinc finger-like domains"/>
    <property type="match status" value="1"/>
</dbReference>
<feature type="compositionally biased region" description="Basic and acidic residues" evidence="7">
    <location>
        <begin position="238"/>
        <end position="259"/>
    </location>
</feature>
<dbReference type="OrthoDB" id="407432at2759"/>
<dbReference type="Proteomes" id="UP000789390">
    <property type="component" value="Unassembled WGS sequence"/>
</dbReference>
<proteinExistence type="predicted"/>
<dbReference type="EMBL" id="CAKKLH010000300">
    <property type="protein sequence ID" value="CAH0110136.1"/>
    <property type="molecule type" value="Genomic_DNA"/>
</dbReference>
<feature type="region of interest" description="Disordered" evidence="7">
    <location>
        <begin position="18"/>
        <end position="186"/>
    </location>
</feature>
<organism evidence="9 10">
    <name type="scientific">Daphnia galeata</name>
    <dbReference type="NCBI Taxonomy" id="27404"/>
    <lineage>
        <taxon>Eukaryota</taxon>
        <taxon>Metazoa</taxon>
        <taxon>Ecdysozoa</taxon>
        <taxon>Arthropoda</taxon>
        <taxon>Crustacea</taxon>
        <taxon>Branchiopoda</taxon>
        <taxon>Diplostraca</taxon>
        <taxon>Cladocera</taxon>
        <taxon>Anomopoda</taxon>
        <taxon>Daphniidae</taxon>
        <taxon>Daphnia</taxon>
    </lineage>
</organism>
<comment type="cofactor">
    <cofactor evidence="2">
        <name>Mg(2+)</name>
        <dbReference type="ChEBI" id="CHEBI:18420"/>
    </cofactor>
</comment>
<dbReference type="GO" id="GO:0050265">
    <property type="term" value="F:RNA uridylyltransferase activity"/>
    <property type="evidence" value="ECO:0007669"/>
    <property type="project" value="TreeGrafter"/>
</dbReference>
<dbReference type="SMART" id="SM00343">
    <property type="entry name" value="ZnF_C2HC"/>
    <property type="match status" value="2"/>
</dbReference>
<keyword evidence="5" id="KW-0460">Magnesium</keyword>